<sequence>WRTQEQGGAPVRSRGRGCERCSGAKFSQQMKSHGGDERWKARRFSMAPTGLMVETGDAVERRETERASGAMEVVVASTKGGGVEARSWVWCWSRKDVE</sequence>
<comment type="caution">
    <text evidence="2">The sequence shown here is derived from an EMBL/GenBank/DDBJ whole genome shotgun (WGS) entry which is preliminary data.</text>
</comment>
<gene>
    <name evidence="2" type="ORF">PIB30_089271</name>
</gene>
<evidence type="ECO:0000313" key="2">
    <source>
        <dbReference type="EMBL" id="MED6213027.1"/>
    </source>
</evidence>
<dbReference type="EMBL" id="JASCZI010243316">
    <property type="protein sequence ID" value="MED6213027.1"/>
    <property type="molecule type" value="Genomic_DNA"/>
</dbReference>
<name>A0ABU6YRJ2_9FABA</name>
<evidence type="ECO:0000256" key="1">
    <source>
        <dbReference type="SAM" id="MobiDB-lite"/>
    </source>
</evidence>
<reference evidence="2 3" key="1">
    <citation type="journal article" date="2023" name="Plants (Basel)">
        <title>Bridging the Gap: Combining Genomics and Transcriptomics Approaches to Understand Stylosanthes scabra, an Orphan Legume from the Brazilian Caatinga.</title>
        <authorList>
            <person name="Ferreira-Neto J.R.C."/>
            <person name="da Silva M.D."/>
            <person name="Binneck E."/>
            <person name="de Melo N.F."/>
            <person name="da Silva R.H."/>
            <person name="de Melo A.L.T.M."/>
            <person name="Pandolfi V."/>
            <person name="Bustamante F.O."/>
            <person name="Brasileiro-Vidal A.C."/>
            <person name="Benko-Iseppon A.M."/>
        </authorList>
    </citation>
    <scope>NUCLEOTIDE SEQUENCE [LARGE SCALE GENOMIC DNA]</scope>
    <source>
        <tissue evidence="2">Leaves</tissue>
    </source>
</reference>
<organism evidence="2 3">
    <name type="scientific">Stylosanthes scabra</name>
    <dbReference type="NCBI Taxonomy" id="79078"/>
    <lineage>
        <taxon>Eukaryota</taxon>
        <taxon>Viridiplantae</taxon>
        <taxon>Streptophyta</taxon>
        <taxon>Embryophyta</taxon>
        <taxon>Tracheophyta</taxon>
        <taxon>Spermatophyta</taxon>
        <taxon>Magnoliopsida</taxon>
        <taxon>eudicotyledons</taxon>
        <taxon>Gunneridae</taxon>
        <taxon>Pentapetalae</taxon>
        <taxon>rosids</taxon>
        <taxon>fabids</taxon>
        <taxon>Fabales</taxon>
        <taxon>Fabaceae</taxon>
        <taxon>Papilionoideae</taxon>
        <taxon>50 kb inversion clade</taxon>
        <taxon>dalbergioids sensu lato</taxon>
        <taxon>Dalbergieae</taxon>
        <taxon>Pterocarpus clade</taxon>
        <taxon>Stylosanthes</taxon>
    </lineage>
</organism>
<protein>
    <submittedName>
        <fullName evidence="2">Uncharacterized protein</fullName>
    </submittedName>
</protein>
<evidence type="ECO:0000313" key="3">
    <source>
        <dbReference type="Proteomes" id="UP001341840"/>
    </source>
</evidence>
<keyword evidence="3" id="KW-1185">Reference proteome</keyword>
<accession>A0ABU6YRJ2</accession>
<feature type="non-terminal residue" evidence="2">
    <location>
        <position position="1"/>
    </location>
</feature>
<proteinExistence type="predicted"/>
<feature type="region of interest" description="Disordered" evidence="1">
    <location>
        <begin position="1"/>
        <end position="38"/>
    </location>
</feature>
<dbReference type="Proteomes" id="UP001341840">
    <property type="component" value="Unassembled WGS sequence"/>
</dbReference>